<evidence type="ECO:0000313" key="3">
    <source>
        <dbReference type="Proteomes" id="UP000054498"/>
    </source>
</evidence>
<dbReference type="RefSeq" id="XP_013901723.1">
    <property type="nucleotide sequence ID" value="XM_014046269.1"/>
</dbReference>
<sequence>MPTALLKTPPPQDVAAIDGVAAAGATPYRNACKSQACAIQDCLNASDYQEARCAAQIAALISCCDAEMAAAPQGAERPIQCCFGPRYRDLAAKHGVAAQQNKK</sequence>
<dbReference type="Pfam" id="PF08991">
    <property type="entry name" value="CMC4"/>
    <property type="match status" value="1"/>
</dbReference>
<reference evidence="2 3" key="1">
    <citation type="journal article" date="2013" name="BMC Genomics">
        <title>Reconstruction of the lipid metabolism for the microalga Monoraphidium neglectum from its genome sequence reveals characteristics suitable for biofuel production.</title>
        <authorList>
            <person name="Bogen C."/>
            <person name="Al-Dilaimi A."/>
            <person name="Albersmeier A."/>
            <person name="Wichmann J."/>
            <person name="Grundmann M."/>
            <person name="Rupp O."/>
            <person name="Lauersen K.J."/>
            <person name="Blifernez-Klassen O."/>
            <person name="Kalinowski J."/>
            <person name="Goesmann A."/>
            <person name="Mussgnug J.H."/>
            <person name="Kruse O."/>
        </authorList>
    </citation>
    <scope>NUCLEOTIDE SEQUENCE [LARGE SCALE GENOMIC DNA]</scope>
    <source>
        <strain evidence="2 3">SAG 48.87</strain>
    </source>
</reference>
<dbReference type="OrthoDB" id="13601at2759"/>
<organism evidence="2 3">
    <name type="scientific">Monoraphidium neglectum</name>
    <dbReference type="NCBI Taxonomy" id="145388"/>
    <lineage>
        <taxon>Eukaryota</taxon>
        <taxon>Viridiplantae</taxon>
        <taxon>Chlorophyta</taxon>
        <taxon>core chlorophytes</taxon>
        <taxon>Chlorophyceae</taxon>
        <taxon>CS clade</taxon>
        <taxon>Sphaeropleales</taxon>
        <taxon>Selenastraceae</taxon>
        <taxon>Monoraphidium</taxon>
    </lineage>
</organism>
<evidence type="ECO:0000256" key="1">
    <source>
        <dbReference type="PIRSR" id="PIRSR627179-50"/>
    </source>
</evidence>
<name>A0A0D2L794_9CHLO</name>
<evidence type="ECO:0008006" key="4">
    <source>
        <dbReference type="Google" id="ProtNLM"/>
    </source>
</evidence>
<dbReference type="InterPro" id="IPR027179">
    <property type="entry name" value="CMC4"/>
</dbReference>
<keyword evidence="1" id="KW-1015">Disulfide bond</keyword>
<dbReference type="AlphaFoldDB" id="A0A0D2L794"/>
<dbReference type="KEGG" id="mng:MNEG_5258"/>
<proteinExistence type="predicted"/>
<dbReference type="InterPro" id="IPR009069">
    <property type="entry name" value="Cys_alpha_HP_mot_SF"/>
</dbReference>
<feature type="disulfide bond" evidence="1">
    <location>
        <begin position="32"/>
        <end position="63"/>
    </location>
</feature>
<feature type="disulfide bond" evidence="1">
    <location>
        <begin position="42"/>
        <end position="53"/>
    </location>
</feature>
<gene>
    <name evidence="2" type="ORF">MNEG_5258</name>
</gene>
<dbReference type="Gene3D" id="1.10.287.1130">
    <property type="entry name" value="CytochromE C oxidase copper chaperone"/>
    <property type="match status" value="1"/>
</dbReference>
<dbReference type="SUPFAM" id="SSF47072">
    <property type="entry name" value="Cysteine alpha-hairpin motif"/>
    <property type="match status" value="1"/>
</dbReference>
<evidence type="ECO:0000313" key="2">
    <source>
        <dbReference type="EMBL" id="KIZ02704.1"/>
    </source>
</evidence>
<feature type="disulfide bond" evidence="1">
    <location>
        <begin position="64"/>
        <end position="82"/>
    </location>
</feature>
<dbReference type="EMBL" id="KK100993">
    <property type="protein sequence ID" value="KIZ02704.1"/>
    <property type="molecule type" value="Genomic_DNA"/>
</dbReference>
<dbReference type="GeneID" id="25738135"/>
<accession>A0A0D2L794</accession>
<keyword evidence="3" id="KW-1185">Reference proteome</keyword>
<protein>
    <recommendedName>
        <fullName evidence="4">Cx9C motif-containing protein 4, mitochondrial</fullName>
    </recommendedName>
</protein>
<dbReference type="Proteomes" id="UP000054498">
    <property type="component" value="Unassembled WGS sequence"/>
</dbReference>